<dbReference type="GO" id="GO:0006103">
    <property type="term" value="P:2-oxoglutarate metabolic process"/>
    <property type="evidence" value="ECO:0007669"/>
    <property type="project" value="TreeGrafter"/>
</dbReference>
<feature type="disulfide bond" description="Redox-active" evidence="15">
    <location>
        <begin position="39"/>
        <end position="44"/>
    </location>
</feature>
<comment type="similarity">
    <text evidence="2 16">Belongs to the class-I pyridine nucleotide-disulfide oxidoreductase family.</text>
</comment>
<dbReference type="FunFam" id="3.30.390.30:FF:000001">
    <property type="entry name" value="Dihydrolipoyl dehydrogenase"/>
    <property type="match status" value="1"/>
</dbReference>
<evidence type="ECO:0000256" key="13">
    <source>
        <dbReference type="PIRSR" id="PIRSR000350-2"/>
    </source>
</evidence>
<comment type="cofactor">
    <cofactor evidence="14 16">
        <name>FAD</name>
        <dbReference type="ChEBI" id="CHEBI:57692"/>
    </cofactor>
    <text evidence="14 16">Binds 1 FAD per subunit.</text>
</comment>
<dbReference type="PROSITE" id="PS00076">
    <property type="entry name" value="PYRIDINE_REDOX_1"/>
    <property type="match status" value="1"/>
</dbReference>
<evidence type="ECO:0000256" key="10">
    <source>
        <dbReference type="ARBA" id="ARBA00023157"/>
    </source>
</evidence>
<dbReference type="PRINTS" id="PR00411">
    <property type="entry name" value="PNDRDTASEI"/>
</dbReference>
<evidence type="ECO:0000256" key="15">
    <source>
        <dbReference type="PIRSR" id="PIRSR000350-4"/>
    </source>
</evidence>
<evidence type="ECO:0000259" key="18">
    <source>
        <dbReference type="Pfam" id="PF07992"/>
    </source>
</evidence>
<dbReference type="EC" id="1.8.1.4" evidence="3 16"/>
<evidence type="ECO:0000256" key="5">
    <source>
        <dbReference type="ARBA" id="ARBA00022490"/>
    </source>
</evidence>
<keyword evidence="8 16" id="KW-0560">Oxidoreductase</keyword>
<evidence type="ECO:0000256" key="7">
    <source>
        <dbReference type="ARBA" id="ARBA00022827"/>
    </source>
</evidence>
<evidence type="ECO:0000256" key="16">
    <source>
        <dbReference type="RuleBase" id="RU003692"/>
    </source>
</evidence>
<keyword evidence="7 14" id="KW-0274">FAD</keyword>
<protein>
    <recommendedName>
        <fullName evidence="4 16">Dihydrolipoyl dehydrogenase</fullName>
        <ecNumber evidence="3 16">1.8.1.4</ecNumber>
    </recommendedName>
</protein>
<feature type="domain" description="FAD/NAD(P)-binding" evidence="18">
    <location>
        <begin position="2"/>
        <end position="317"/>
    </location>
</feature>
<dbReference type="GO" id="GO:0005737">
    <property type="term" value="C:cytoplasm"/>
    <property type="evidence" value="ECO:0007669"/>
    <property type="project" value="UniProtKB-SubCell"/>
</dbReference>
<dbReference type="InterPro" id="IPR012999">
    <property type="entry name" value="Pyr_OxRdtase_I_AS"/>
</dbReference>
<evidence type="ECO:0000256" key="1">
    <source>
        <dbReference type="ARBA" id="ARBA00004496"/>
    </source>
</evidence>
<dbReference type="Proteomes" id="UP000027616">
    <property type="component" value="Chromosome I"/>
</dbReference>
<evidence type="ECO:0000256" key="6">
    <source>
        <dbReference type="ARBA" id="ARBA00022630"/>
    </source>
</evidence>
<feature type="binding site" evidence="14">
    <location>
        <position position="262"/>
    </location>
    <ligand>
        <name>NAD(+)</name>
        <dbReference type="ChEBI" id="CHEBI:57540"/>
    </ligand>
</feature>
<dbReference type="PANTHER" id="PTHR22912">
    <property type="entry name" value="DISULFIDE OXIDOREDUCTASE"/>
    <property type="match status" value="1"/>
</dbReference>
<dbReference type="GO" id="GO:0004148">
    <property type="term" value="F:dihydrolipoyl dehydrogenase (NADH) activity"/>
    <property type="evidence" value="ECO:0007669"/>
    <property type="project" value="UniProtKB-EC"/>
</dbReference>
<sequence length="456" mass="48188">MYDVIVIGSGPGGYAAAIRASQLGKKTAIVEAAELGGVCLNWGCIPTKALLKSATVLEYAKHASEYGIEIESITTNLEKIVERSRAVAAAMSKGVEYLMKKNNITVITGRGAITAQGTVKVGAEVYEAENVIIATGARPRELPSIPVDGERVITSKQALVLKKLPATMVVIGSGAIGVEFATFYNTLGVKVTVIEYAENVAPLEDEEISKLLDRALRKSKIATMTSTAVTKVETTDDGCRVYIQGKKGEQTIDCDVVLSAVGISANIENIGLEEVGIATERGKIVVNENYETSRRGIYAIGDVIATPALAHVASAEAIHAAEHIAGLNPKPINYDIIPSCIYTTPEVSSVGLTEKQALEKGYELRIGKFPYTASGKATAAGNRDGLVKLIFDSKTDIILGAHLIGLNVTELVAEPTLAMAMGVRAVDLIKTIHPHPTMAEAVMEAAAAAHNEAIHL</sequence>
<feature type="binding site" evidence="14">
    <location>
        <position position="302"/>
    </location>
    <ligand>
        <name>FAD</name>
        <dbReference type="ChEBI" id="CHEBI:57692"/>
    </ligand>
</feature>
<comment type="subcellular location">
    <subcellularLocation>
        <location evidence="1">Cytoplasm</location>
    </subcellularLocation>
</comment>
<reference evidence="19 20" key="1">
    <citation type="journal article" date="2015" name="Genome Announc.">
        <title>Complete Genome Sequence of the Novel Leech Symbiont Mucinivorans hirudinis M3T.</title>
        <authorList>
            <person name="Nelson M.C."/>
            <person name="Bomar L."/>
            <person name="Graf J."/>
        </authorList>
    </citation>
    <scope>NUCLEOTIDE SEQUENCE [LARGE SCALE GENOMIC DNA]</scope>
    <source>
        <strain evidence="20">M3</strain>
    </source>
</reference>
<dbReference type="HOGENOM" id="CLU_016755_0_3_10"/>
<dbReference type="PANTHER" id="PTHR22912:SF217">
    <property type="entry name" value="DIHYDROLIPOYL DEHYDROGENASE"/>
    <property type="match status" value="1"/>
</dbReference>
<dbReference type="InterPro" id="IPR004099">
    <property type="entry name" value="Pyr_nucl-diS_OxRdtase_dimer"/>
</dbReference>
<keyword evidence="10" id="KW-1015">Disulfide bond</keyword>
<dbReference type="Pfam" id="PF02852">
    <property type="entry name" value="Pyr_redox_dim"/>
    <property type="match status" value="1"/>
</dbReference>
<accession>A0A060RA74</accession>
<evidence type="ECO:0000256" key="9">
    <source>
        <dbReference type="ARBA" id="ARBA00023027"/>
    </source>
</evidence>
<keyword evidence="14" id="KW-0547">Nucleotide-binding</keyword>
<evidence type="ECO:0000256" key="14">
    <source>
        <dbReference type="PIRSR" id="PIRSR000350-3"/>
    </source>
</evidence>
<feature type="binding site" evidence="14">
    <location>
        <position position="195"/>
    </location>
    <ligand>
        <name>NAD(+)</name>
        <dbReference type="ChEBI" id="CHEBI:57540"/>
    </ligand>
</feature>
<dbReference type="STRING" id="1433126.BN938_0188"/>
<dbReference type="SUPFAM" id="SSF55424">
    <property type="entry name" value="FAD/NAD-linked reductases, dimerisation (C-terminal) domain"/>
    <property type="match status" value="1"/>
</dbReference>
<dbReference type="PATRIC" id="fig|1433126.3.peg.186"/>
<evidence type="ECO:0000313" key="20">
    <source>
        <dbReference type="Proteomes" id="UP000027616"/>
    </source>
</evidence>
<feature type="binding site" evidence="14">
    <location>
        <begin position="172"/>
        <end position="179"/>
    </location>
    <ligand>
        <name>NAD(+)</name>
        <dbReference type="ChEBI" id="CHEBI:57540"/>
    </ligand>
</feature>
<feature type="binding site" evidence="14">
    <location>
        <position position="111"/>
    </location>
    <ligand>
        <name>FAD</name>
        <dbReference type="ChEBI" id="CHEBI:57692"/>
    </ligand>
</feature>
<dbReference type="InterPro" id="IPR050151">
    <property type="entry name" value="Class-I_Pyr_Nuc-Dis_Oxidored"/>
</dbReference>
<dbReference type="InterPro" id="IPR001100">
    <property type="entry name" value="Pyr_nuc-diS_OxRdtase"/>
</dbReference>
<dbReference type="SUPFAM" id="SSF51905">
    <property type="entry name" value="FAD/NAD(P)-binding domain"/>
    <property type="match status" value="1"/>
</dbReference>
<comment type="catalytic activity">
    <reaction evidence="12 16">
        <text>N(6)-[(R)-dihydrolipoyl]-L-lysyl-[protein] + NAD(+) = N(6)-[(R)-lipoyl]-L-lysyl-[protein] + NADH + H(+)</text>
        <dbReference type="Rhea" id="RHEA:15045"/>
        <dbReference type="Rhea" id="RHEA-COMP:10474"/>
        <dbReference type="Rhea" id="RHEA-COMP:10475"/>
        <dbReference type="ChEBI" id="CHEBI:15378"/>
        <dbReference type="ChEBI" id="CHEBI:57540"/>
        <dbReference type="ChEBI" id="CHEBI:57945"/>
        <dbReference type="ChEBI" id="CHEBI:83099"/>
        <dbReference type="ChEBI" id="CHEBI:83100"/>
        <dbReference type="EC" id="1.8.1.4"/>
    </reaction>
</comment>
<keyword evidence="11 16" id="KW-0676">Redox-active center</keyword>
<name>A0A060RA74_9BACT</name>
<gene>
    <name evidence="19" type="ORF">BN938_0188</name>
</gene>
<organism evidence="19 20">
    <name type="scientific">Mucinivorans hirudinis</name>
    <dbReference type="NCBI Taxonomy" id="1433126"/>
    <lineage>
        <taxon>Bacteria</taxon>
        <taxon>Pseudomonadati</taxon>
        <taxon>Bacteroidota</taxon>
        <taxon>Bacteroidia</taxon>
        <taxon>Bacteroidales</taxon>
        <taxon>Rikenellaceae</taxon>
        <taxon>Mucinivorans</taxon>
    </lineage>
</organism>
<evidence type="ECO:0000256" key="12">
    <source>
        <dbReference type="ARBA" id="ARBA00049187"/>
    </source>
</evidence>
<proteinExistence type="inferred from homology"/>
<dbReference type="Gene3D" id="3.50.50.60">
    <property type="entry name" value="FAD/NAD(P)-binding domain"/>
    <property type="match status" value="2"/>
</dbReference>
<evidence type="ECO:0000256" key="3">
    <source>
        <dbReference type="ARBA" id="ARBA00012608"/>
    </source>
</evidence>
<dbReference type="InterPro" id="IPR036188">
    <property type="entry name" value="FAD/NAD-bd_sf"/>
</dbReference>
<dbReference type="InterPro" id="IPR016156">
    <property type="entry name" value="FAD/NAD-linked_Rdtase_dimer_sf"/>
</dbReference>
<dbReference type="KEGG" id="rbc:BN938_0188"/>
<evidence type="ECO:0000256" key="8">
    <source>
        <dbReference type="ARBA" id="ARBA00023002"/>
    </source>
</evidence>
<feature type="active site" description="Proton acceptor" evidence="13">
    <location>
        <position position="435"/>
    </location>
</feature>
<dbReference type="GO" id="GO:0050660">
    <property type="term" value="F:flavin adenine dinucleotide binding"/>
    <property type="evidence" value="ECO:0007669"/>
    <property type="project" value="InterPro"/>
</dbReference>
<dbReference type="OrthoDB" id="9800167at2"/>
<feature type="binding site" evidence="14">
    <location>
        <position position="48"/>
    </location>
    <ligand>
        <name>FAD</name>
        <dbReference type="ChEBI" id="CHEBI:57692"/>
    </ligand>
</feature>
<dbReference type="Pfam" id="PF07992">
    <property type="entry name" value="Pyr_redox_2"/>
    <property type="match status" value="1"/>
</dbReference>
<dbReference type="InterPro" id="IPR023753">
    <property type="entry name" value="FAD/NAD-binding_dom"/>
</dbReference>
<keyword evidence="20" id="KW-1185">Reference proteome</keyword>
<evidence type="ECO:0000313" key="19">
    <source>
        <dbReference type="EMBL" id="CDN30294.1"/>
    </source>
</evidence>
<feature type="domain" description="Pyridine nucleotide-disulphide oxidoreductase dimerisation" evidence="17">
    <location>
        <begin position="337"/>
        <end position="446"/>
    </location>
</feature>
<keyword evidence="5" id="KW-0963">Cytoplasm</keyword>
<evidence type="ECO:0000256" key="2">
    <source>
        <dbReference type="ARBA" id="ARBA00007532"/>
    </source>
</evidence>
<dbReference type="PRINTS" id="PR00368">
    <property type="entry name" value="FADPNR"/>
</dbReference>
<dbReference type="InterPro" id="IPR006258">
    <property type="entry name" value="Lipoamide_DH"/>
</dbReference>
<dbReference type="Gene3D" id="3.30.390.30">
    <property type="match status" value="1"/>
</dbReference>
<comment type="miscellaneous">
    <text evidence="16">The active site is a redox-active disulfide bond.</text>
</comment>
<dbReference type="NCBIfam" id="TIGR01350">
    <property type="entry name" value="lipoamide_DH"/>
    <property type="match status" value="1"/>
</dbReference>
<dbReference type="AlphaFoldDB" id="A0A060RA74"/>
<keyword evidence="6 16" id="KW-0285">Flavoprotein</keyword>
<dbReference type="EMBL" id="HG934468">
    <property type="protein sequence ID" value="CDN30294.1"/>
    <property type="molecule type" value="Genomic_DNA"/>
</dbReference>
<evidence type="ECO:0000256" key="11">
    <source>
        <dbReference type="ARBA" id="ARBA00023284"/>
    </source>
</evidence>
<dbReference type="eggNOG" id="COG1249">
    <property type="taxonomic scope" value="Bacteria"/>
</dbReference>
<dbReference type="PIRSF" id="PIRSF000350">
    <property type="entry name" value="Mercury_reductase_MerA"/>
    <property type="match status" value="1"/>
</dbReference>
<evidence type="ECO:0000259" key="17">
    <source>
        <dbReference type="Pfam" id="PF02852"/>
    </source>
</evidence>
<keyword evidence="9 14" id="KW-0520">NAD</keyword>
<evidence type="ECO:0000256" key="4">
    <source>
        <dbReference type="ARBA" id="ARBA00016961"/>
    </source>
</evidence>